<gene>
    <name evidence="2" type="ORF">TSOC_014096</name>
</gene>
<comment type="caution">
    <text evidence="2">The sequence shown here is derived from an EMBL/GenBank/DDBJ whole genome shotgun (WGS) entry which is preliminary data.</text>
</comment>
<feature type="compositionally biased region" description="Low complexity" evidence="1">
    <location>
        <begin position="43"/>
        <end position="56"/>
    </location>
</feature>
<feature type="compositionally biased region" description="Basic and acidic residues" evidence="1">
    <location>
        <begin position="33"/>
        <end position="42"/>
    </location>
</feature>
<dbReference type="Proteomes" id="UP000236333">
    <property type="component" value="Unassembled WGS sequence"/>
</dbReference>
<sequence>PHLQRALHDPLAPQHRVQQPAPRLLRQVATEPLQRRAGDAPARKSAAPRGATAAARHAGRVQLV</sequence>
<name>A0A2J7ZIL2_9CHLO</name>
<dbReference type="EMBL" id="PGGS01001713">
    <property type="protein sequence ID" value="PNH00098.1"/>
    <property type="molecule type" value="Genomic_DNA"/>
</dbReference>
<protein>
    <submittedName>
        <fullName evidence="2">Uncharacterized protein</fullName>
    </submittedName>
</protein>
<evidence type="ECO:0000313" key="2">
    <source>
        <dbReference type="EMBL" id="PNH00098.1"/>
    </source>
</evidence>
<evidence type="ECO:0000313" key="3">
    <source>
        <dbReference type="Proteomes" id="UP000236333"/>
    </source>
</evidence>
<organism evidence="2 3">
    <name type="scientific">Tetrabaena socialis</name>
    <dbReference type="NCBI Taxonomy" id="47790"/>
    <lineage>
        <taxon>Eukaryota</taxon>
        <taxon>Viridiplantae</taxon>
        <taxon>Chlorophyta</taxon>
        <taxon>core chlorophytes</taxon>
        <taxon>Chlorophyceae</taxon>
        <taxon>CS clade</taxon>
        <taxon>Chlamydomonadales</taxon>
        <taxon>Tetrabaenaceae</taxon>
        <taxon>Tetrabaena</taxon>
    </lineage>
</organism>
<reference evidence="2 3" key="1">
    <citation type="journal article" date="2017" name="Mol. Biol. Evol.">
        <title>The 4-celled Tetrabaena socialis nuclear genome reveals the essential components for genetic control of cell number at the origin of multicellularity in the volvocine lineage.</title>
        <authorList>
            <person name="Featherston J."/>
            <person name="Arakaki Y."/>
            <person name="Hanschen E.R."/>
            <person name="Ferris P.J."/>
            <person name="Michod R.E."/>
            <person name="Olson B.J.S.C."/>
            <person name="Nozaki H."/>
            <person name="Durand P.M."/>
        </authorList>
    </citation>
    <scope>NUCLEOTIDE SEQUENCE [LARGE SCALE GENOMIC DNA]</scope>
    <source>
        <strain evidence="2 3">NIES-571</strain>
    </source>
</reference>
<proteinExistence type="predicted"/>
<dbReference type="AlphaFoldDB" id="A0A2J7ZIL2"/>
<accession>A0A2J7ZIL2</accession>
<feature type="region of interest" description="Disordered" evidence="1">
    <location>
        <begin position="1"/>
        <end position="64"/>
    </location>
</feature>
<feature type="non-terminal residue" evidence="2">
    <location>
        <position position="1"/>
    </location>
</feature>
<keyword evidence="3" id="KW-1185">Reference proteome</keyword>
<feature type="non-terminal residue" evidence="2">
    <location>
        <position position="64"/>
    </location>
</feature>
<evidence type="ECO:0000256" key="1">
    <source>
        <dbReference type="SAM" id="MobiDB-lite"/>
    </source>
</evidence>